<evidence type="ECO:0008006" key="3">
    <source>
        <dbReference type="Google" id="ProtNLM"/>
    </source>
</evidence>
<evidence type="ECO:0000313" key="1">
    <source>
        <dbReference type="EMBL" id="OBB81187.1"/>
    </source>
</evidence>
<gene>
    <name evidence="1" type="ORF">A5779_10485</name>
</gene>
<name>A0A1A0VD64_MYCPR</name>
<proteinExistence type="predicted"/>
<dbReference type="Proteomes" id="UP000094008">
    <property type="component" value="Unassembled WGS sequence"/>
</dbReference>
<dbReference type="AlphaFoldDB" id="A0A1A0VD64"/>
<evidence type="ECO:0000313" key="2">
    <source>
        <dbReference type="Proteomes" id="UP000094008"/>
    </source>
</evidence>
<protein>
    <recommendedName>
        <fullName evidence="3">WXG100 family type VII secretion target</fullName>
    </recommendedName>
</protein>
<comment type="caution">
    <text evidence="1">The sequence shown here is derived from an EMBL/GenBank/DDBJ whole genome shotgun (WGS) entry which is preliminary data.</text>
</comment>
<reference evidence="2" key="1">
    <citation type="submission" date="2016-06" db="EMBL/GenBank/DDBJ databases">
        <authorList>
            <person name="Sutton G."/>
            <person name="Brinkac L."/>
            <person name="Sanka R."/>
            <person name="Adams M."/>
            <person name="Lau E."/>
            <person name="Mehaffy C."/>
            <person name="Tameris M."/>
            <person name="Hatherill M."/>
            <person name="Hanekom W."/>
            <person name="Mahomed H."/>
            <person name="Mcshane H."/>
        </authorList>
    </citation>
    <scope>NUCLEOTIDE SEQUENCE [LARGE SCALE GENOMIC DNA]</scope>
    <source>
        <strain evidence="2">852002-10433_SCH5171157</strain>
    </source>
</reference>
<accession>A0A1A0VD64</accession>
<organism evidence="1 2">
    <name type="scientific">Mycolicibacterium peregrinum</name>
    <name type="common">Mycobacterium peregrinum</name>
    <dbReference type="NCBI Taxonomy" id="43304"/>
    <lineage>
        <taxon>Bacteria</taxon>
        <taxon>Bacillati</taxon>
        <taxon>Actinomycetota</taxon>
        <taxon>Actinomycetes</taxon>
        <taxon>Mycobacteriales</taxon>
        <taxon>Mycobacteriaceae</taxon>
        <taxon>Mycolicibacterium</taxon>
    </lineage>
</organism>
<sequence length="72" mass="7737">MATESNILQLISDMEVGLQRLQRGVDETRPLWRGQGGDQFVSSVHGELSTGRALLDEMRATVADPPWGGAAG</sequence>
<dbReference type="EMBL" id="LZSY01000186">
    <property type="protein sequence ID" value="OBB81187.1"/>
    <property type="molecule type" value="Genomic_DNA"/>
</dbReference>